<evidence type="ECO:0000313" key="2">
    <source>
        <dbReference type="EMBL" id="KAK4213413.1"/>
    </source>
</evidence>
<name>A0AAN7B775_9PEZI</name>
<dbReference type="AlphaFoldDB" id="A0AAN7B775"/>
<reference evidence="2" key="2">
    <citation type="submission" date="2023-05" db="EMBL/GenBank/DDBJ databases">
        <authorList>
            <consortium name="Lawrence Berkeley National Laboratory"/>
            <person name="Steindorff A."/>
            <person name="Hensen N."/>
            <person name="Bonometti L."/>
            <person name="Westerberg I."/>
            <person name="Brannstrom I.O."/>
            <person name="Guillou S."/>
            <person name="Cros-Aarteil S."/>
            <person name="Calhoun S."/>
            <person name="Haridas S."/>
            <person name="Kuo A."/>
            <person name="Mondo S."/>
            <person name="Pangilinan J."/>
            <person name="Riley R."/>
            <person name="Labutti K."/>
            <person name="Andreopoulos B."/>
            <person name="Lipzen A."/>
            <person name="Chen C."/>
            <person name="Yanf M."/>
            <person name="Daum C."/>
            <person name="Ng V."/>
            <person name="Clum A."/>
            <person name="Ohm R."/>
            <person name="Martin F."/>
            <person name="Silar P."/>
            <person name="Natvig D."/>
            <person name="Lalanne C."/>
            <person name="Gautier V."/>
            <person name="Ament-Velasquez S.L."/>
            <person name="Kruys A."/>
            <person name="Hutchinson M.I."/>
            <person name="Powell A.J."/>
            <person name="Barry K."/>
            <person name="Miller A.N."/>
            <person name="Grigoriev I.V."/>
            <person name="Debuchy R."/>
            <person name="Gladieux P."/>
            <person name="Thoren M.H."/>
            <person name="Johannesson H."/>
        </authorList>
    </citation>
    <scope>NUCLEOTIDE SEQUENCE</scope>
    <source>
        <strain evidence="2">PSN293</strain>
    </source>
</reference>
<accession>A0AAN7B775</accession>
<dbReference type="Proteomes" id="UP001301769">
    <property type="component" value="Unassembled WGS sequence"/>
</dbReference>
<reference evidence="2" key="1">
    <citation type="journal article" date="2023" name="Mol. Phylogenet. Evol.">
        <title>Genome-scale phylogeny and comparative genomics of the fungal order Sordariales.</title>
        <authorList>
            <person name="Hensen N."/>
            <person name="Bonometti L."/>
            <person name="Westerberg I."/>
            <person name="Brannstrom I.O."/>
            <person name="Guillou S."/>
            <person name="Cros-Aarteil S."/>
            <person name="Calhoun S."/>
            <person name="Haridas S."/>
            <person name="Kuo A."/>
            <person name="Mondo S."/>
            <person name="Pangilinan J."/>
            <person name="Riley R."/>
            <person name="LaButti K."/>
            <person name="Andreopoulos B."/>
            <person name="Lipzen A."/>
            <person name="Chen C."/>
            <person name="Yan M."/>
            <person name="Daum C."/>
            <person name="Ng V."/>
            <person name="Clum A."/>
            <person name="Steindorff A."/>
            <person name="Ohm R.A."/>
            <person name="Martin F."/>
            <person name="Silar P."/>
            <person name="Natvig D.O."/>
            <person name="Lalanne C."/>
            <person name="Gautier V."/>
            <person name="Ament-Velasquez S.L."/>
            <person name="Kruys A."/>
            <person name="Hutchinson M.I."/>
            <person name="Powell A.J."/>
            <person name="Barry K."/>
            <person name="Miller A.N."/>
            <person name="Grigoriev I.V."/>
            <person name="Debuchy R."/>
            <person name="Gladieux P."/>
            <person name="Hiltunen Thoren M."/>
            <person name="Johannesson H."/>
        </authorList>
    </citation>
    <scope>NUCLEOTIDE SEQUENCE</scope>
    <source>
        <strain evidence="2">PSN293</strain>
    </source>
</reference>
<feature type="compositionally biased region" description="Basic and acidic residues" evidence="1">
    <location>
        <begin position="317"/>
        <end position="331"/>
    </location>
</feature>
<gene>
    <name evidence="2" type="ORF">QBC37DRAFT_400600</name>
</gene>
<evidence type="ECO:0000256" key="1">
    <source>
        <dbReference type="SAM" id="MobiDB-lite"/>
    </source>
</evidence>
<proteinExistence type="predicted"/>
<comment type="caution">
    <text evidence="2">The sequence shown here is derived from an EMBL/GenBank/DDBJ whole genome shotgun (WGS) entry which is preliminary data.</text>
</comment>
<sequence length="359" mass="40982">MRLQDVWAPCASRVDSTKVLSIELGVEETAPPGQSSSGLPEWKWRISALNTDKIKRRSIGYEPQFRQVIIASKTNAAQPQTERRLEDLLRALGLWNTDLVDDSGQKQPSGAILINNLSTVLNRILTHPLIVKARRDWDLGERAEELKLPVELHSLIGLFGQIWIPERESRNIFGSLYQDPFVGPELKKLFFAPRPYVVDVGFYVGNPVPNHQPVRFRTPTEDEEKYWTDKVVKNPVFAFNLHILRENGGRSLPGAGFRPGLFQTVFEMDPDFEGPDGRLINLFAPLVNPLKPPPPRPALHYWTSPTRPPVKMPGTSESREAPSRVPKEKRYPFRSNRSRVVSRELRSRMAHFRLDDDEE</sequence>
<keyword evidence="3" id="KW-1185">Reference proteome</keyword>
<evidence type="ECO:0000313" key="3">
    <source>
        <dbReference type="Proteomes" id="UP001301769"/>
    </source>
</evidence>
<protein>
    <submittedName>
        <fullName evidence="2">Uncharacterized protein</fullName>
    </submittedName>
</protein>
<dbReference type="EMBL" id="MU858109">
    <property type="protein sequence ID" value="KAK4213413.1"/>
    <property type="molecule type" value="Genomic_DNA"/>
</dbReference>
<organism evidence="2 3">
    <name type="scientific">Rhypophila decipiens</name>
    <dbReference type="NCBI Taxonomy" id="261697"/>
    <lineage>
        <taxon>Eukaryota</taxon>
        <taxon>Fungi</taxon>
        <taxon>Dikarya</taxon>
        <taxon>Ascomycota</taxon>
        <taxon>Pezizomycotina</taxon>
        <taxon>Sordariomycetes</taxon>
        <taxon>Sordariomycetidae</taxon>
        <taxon>Sordariales</taxon>
        <taxon>Naviculisporaceae</taxon>
        <taxon>Rhypophila</taxon>
    </lineage>
</organism>
<feature type="region of interest" description="Disordered" evidence="1">
    <location>
        <begin position="301"/>
        <end position="359"/>
    </location>
</feature>